<dbReference type="EMBL" id="JADCNM010000012">
    <property type="protein sequence ID" value="KAG0459980.1"/>
    <property type="molecule type" value="Genomic_DNA"/>
</dbReference>
<dbReference type="PANTHER" id="PTHR33265">
    <property type="entry name" value="AVR9/CF-9 RAPIDLY ELICITED PROTEIN-RELATED"/>
    <property type="match status" value="1"/>
</dbReference>
<dbReference type="OrthoDB" id="696337at2759"/>
<evidence type="ECO:0000313" key="2">
    <source>
        <dbReference type="Proteomes" id="UP000639772"/>
    </source>
</evidence>
<dbReference type="AlphaFoldDB" id="A0A835PTH6"/>
<dbReference type="Proteomes" id="UP000639772">
    <property type="component" value="Chromosome 12"/>
</dbReference>
<name>A0A835PTH6_VANPL</name>
<protein>
    <submittedName>
        <fullName evidence="1">Uncharacterized protein</fullName>
    </submittedName>
</protein>
<reference evidence="1 2" key="1">
    <citation type="journal article" date="2020" name="Nat. Food">
        <title>A phased Vanilla planifolia genome enables genetic improvement of flavour and production.</title>
        <authorList>
            <person name="Hasing T."/>
            <person name="Tang H."/>
            <person name="Brym M."/>
            <person name="Khazi F."/>
            <person name="Huang T."/>
            <person name="Chambers A.H."/>
        </authorList>
    </citation>
    <scope>NUCLEOTIDE SEQUENCE [LARGE SCALE GENOMIC DNA]</scope>
    <source>
        <tissue evidence="1">Leaf</tissue>
    </source>
</reference>
<dbReference type="PANTHER" id="PTHR33265:SF26">
    <property type="entry name" value="OS06G0554600 PROTEIN"/>
    <property type="match status" value="1"/>
</dbReference>
<evidence type="ECO:0000313" key="1">
    <source>
        <dbReference type="EMBL" id="KAG0459980.1"/>
    </source>
</evidence>
<gene>
    <name evidence="1" type="ORF">HPP92_023108</name>
</gene>
<organism evidence="1 2">
    <name type="scientific">Vanilla planifolia</name>
    <name type="common">Vanilla</name>
    <dbReference type="NCBI Taxonomy" id="51239"/>
    <lineage>
        <taxon>Eukaryota</taxon>
        <taxon>Viridiplantae</taxon>
        <taxon>Streptophyta</taxon>
        <taxon>Embryophyta</taxon>
        <taxon>Tracheophyta</taxon>
        <taxon>Spermatophyta</taxon>
        <taxon>Magnoliopsida</taxon>
        <taxon>Liliopsida</taxon>
        <taxon>Asparagales</taxon>
        <taxon>Orchidaceae</taxon>
        <taxon>Vanilloideae</taxon>
        <taxon>Vanilleae</taxon>
        <taxon>Vanilla</taxon>
    </lineage>
</organism>
<proteinExistence type="predicted"/>
<accession>A0A835PTH6</accession>
<comment type="caution">
    <text evidence="1">The sequence shown here is derived from an EMBL/GenBank/DDBJ whole genome shotgun (WGS) entry which is preliminary data.</text>
</comment>
<sequence>MESNAQPTATETATATGKRLWHIVRAVFVMLREGLAKRRRLAELRLHLLLRRGKLAGKPFVVFSPSSPTTSTTTLPQPHTAVVPLPFPAASWTPTPPYTSPMRFNSVAATPPSTLPPANDRNDAAGNLAMTPREIARAFEFLDSVADEESSAEVSPLPSVLATPVVPVKQLRVTDSPFVDEEETEADDAVDRRAEEFIRSFYDRRRQEMIGF</sequence>